<dbReference type="Gene3D" id="3.10.10.10">
    <property type="entry name" value="HIV Type 1 Reverse Transcriptase, subunit A, domain 1"/>
    <property type="match status" value="1"/>
</dbReference>
<dbReference type="Proteomes" id="UP000553632">
    <property type="component" value="Unassembled WGS sequence"/>
</dbReference>
<name>A0A7J6U401_PEROL</name>
<evidence type="ECO:0000313" key="2">
    <source>
        <dbReference type="Proteomes" id="UP000553632"/>
    </source>
</evidence>
<accession>A0A7J6U401</accession>
<feature type="non-terminal residue" evidence="1">
    <location>
        <position position="1"/>
    </location>
</feature>
<dbReference type="EMBL" id="JABANO010006060">
    <property type="protein sequence ID" value="KAF4752434.1"/>
    <property type="molecule type" value="Genomic_DNA"/>
</dbReference>
<organism evidence="1 2">
    <name type="scientific">Perkinsus olseni</name>
    <name type="common">Perkinsus atlanticus</name>
    <dbReference type="NCBI Taxonomy" id="32597"/>
    <lineage>
        <taxon>Eukaryota</taxon>
        <taxon>Sar</taxon>
        <taxon>Alveolata</taxon>
        <taxon>Perkinsozoa</taxon>
        <taxon>Perkinsea</taxon>
        <taxon>Perkinsida</taxon>
        <taxon>Perkinsidae</taxon>
        <taxon>Perkinsus</taxon>
    </lineage>
</organism>
<proteinExistence type="predicted"/>
<gene>
    <name evidence="1" type="ORF">FOZ63_017780</name>
</gene>
<feature type="non-terminal residue" evidence="1">
    <location>
        <position position="219"/>
    </location>
</feature>
<dbReference type="AlphaFoldDB" id="A0A7J6U401"/>
<comment type="caution">
    <text evidence="1">The sequence shown here is derived from an EMBL/GenBank/DDBJ whole genome shotgun (WGS) entry which is preliminary data.</text>
</comment>
<sequence length="219" mass="24222">VKTDAEAERAIQLLNGKRIGGRVLLAKHDKSMKQLGGHGLHRGLVTVGGTSDTGDYLLLSGDEATPHGGGPETGDVAVHSAERSELPTTRRVRPGVVKVPWIDDRRPKQNYDAIRARDLRITQRLARRPEELRAYEAAVDELLKSGAVEELPPGEDPRRWARHYMGGVPVFANRKSTGCRICIDARELNLYTRKTGDSDGAETDSMARILEWRTSPRVD</sequence>
<evidence type="ECO:0000313" key="1">
    <source>
        <dbReference type="EMBL" id="KAF4752434.1"/>
    </source>
</evidence>
<reference evidence="1 2" key="1">
    <citation type="submission" date="2020-04" db="EMBL/GenBank/DDBJ databases">
        <title>Perkinsus olseni comparative genomics.</title>
        <authorList>
            <person name="Bogema D.R."/>
        </authorList>
    </citation>
    <scope>NUCLEOTIDE SEQUENCE [LARGE SCALE GENOMIC DNA]</scope>
    <source>
        <strain evidence="1 2">ATCC PRA-207</strain>
    </source>
</reference>
<dbReference type="OMA" id="RILEWRT"/>
<keyword evidence="2" id="KW-1185">Reference proteome</keyword>
<protein>
    <submittedName>
        <fullName evidence="1">Uncharacterized protein</fullName>
    </submittedName>
</protein>